<evidence type="ECO:0000256" key="1">
    <source>
        <dbReference type="SAM" id="MobiDB-lite"/>
    </source>
</evidence>
<dbReference type="EMBL" id="JADCTT010000001">
    <property type="protein sequence ID" value="KAF9758555.1"/>
    <property type="molecule type" value="Genomic_DNA"/>
</dbReference>
<name>A0A8H7TT94_BIOOC</name>
<dbReference type="AlphaFoldDB" id="A0A8H7TT94"/>
<proteinExistence type="predicted"/>
<feature type="region of interest" description="Disordered" evidence="1">
    <location>
        <begin position="52"/>
        <end position="90"/>
    </location>
</feature>
<gene>
    <name evidence="2" type="ORF">IM811_000249</name>
</gene>
<evidence type="ECO:0000313" key="3">
    <source>
        <dbReference type="Proteomes" id="UP000616885"/>
    </source>
</evidence>
<sequence length="133" mass="15519">MNTMSRSNKSSPENFPVNISSSQAFLHQTPLRHMFLLQTSLQDVSLPQQWARASSTKKEKKTEMEDVRPDISTQRILPPAPPSNQSGVKVRVNPHNEKQQWKMQTRHLKRMNNPPTIFQRPNLHSFRHVERLD</sequence>
<accession>A0A8H7TT94</accession>
<dbReference type="Proteomes" id="UP000616885">
    <property type="component" value="Unassembled WGS sequence"/>
</dbReference>
<comment type="caution">
    <text evidence="2">The sequence shown here is derived from an EMBL/GenBank/DDBJ whole genome shotgun (WGS) entry which is preliminary data.</text>
</comment>
<feature type="compositionally biased region" description="Basic and acidic residues" evidence="1">
    <location>
        <begin position="56"/>
        <end position="69"/>
    </location>
</feature>
<reference evidence="2" key="1">
    <citation type="submission" date="2020-10" db="EMBL/GenBank/DDBJ databases">
        <title>High-Quality Genome Resource of Clonostachys rosea strain S41 by Oxford Nanopore Long-Read Sequencing.</title>
        <authorList>
            <person name="Wang H."/>
        </authorList>
    </citation>
    <scope>NUCLEOTIDE SEQUENCE</scope>
    <source>
        <strain evidence="2">S41</strain>
    </source>
</reference>
<evidence type="ECO:0000313" key="2">
    <source>
        <dbReference type="EMBL" id="KAF9758555.1"/>
    </source>
</evidence>
<protein>
    <submittedName>
        <fullName evidence="2">Uncharacterized protein</fullName>
    </submittedName>
</protein>
<organism evidence="2 3">
    <name type="scientific">Bionectria ochroleuca</name>
    <name type="common">Gliocladium roseum</name>
    <dbReference type="NCBI Taxonomy" id="29856"/>
    <lineage>
        <taxon>Eukaryota</taxon>
        <taxon>Fungi</taxon>
        <taxon>Dikarya</taxon>
        <taxon>Ascomycota</taxon>
        <taxon>Pezizomycotina</taxon>
        <taxon>Sordariomycetes</taxon>
        <taxon>Hypocreomycetidae</taxon>
        <taxon>Hypocreales</taxon>
        <taxon>Bionectriaceae</taxon>
        <taxon>Clonostachys</taxon>
    </lineage>
</organism>